<keyword evidence="1" id="KW-0732">Signal</keyword>
<protein>
    <submittedName>
        <fullName evidence="2">Uncharacterized protein</fullName>
    </submittedName>
</protein>
<accession>A0A7R8YX77</accession>
<evidence type="ECO:0000313" key="3">
    <source>
        <dbReference type="Proteomes" id="UP000594454"/>
    </source>
</evidence>
<keyword evidence="3" id="KW-1185">Reference proteome</keyword>
<dbReference type="AlphaFoldDB" id="A0A7R8YX77"/>
<feature type="signal peptide" evidence="1">
    <location>
        <begin position="1"/>
        <end position="19"/>
    </location>
</feature>
<evidence type="ECO:0000256" key="1">
    <source>
        <dbReference type="SAM" id="SignalP"/>
    </source>
</evidence>
<organism evidence="2 3">
    <name type="scientific">Hermetia illucens</name>
    <name type="common">Black soldier fly</name>
    <dbReference type="NCBI Taxonomy" id="343691"/>
    <lineage>
        <taxon>Eukaryota</taxon>
        <taxon>Metazoa</taxon>
        <taxon>Ecdysozoa</taxon>
        <taxon>Arthropoda</taxon>
        <taxon>Hexapoda</taxon>
        <taxon>Insecta</taxon>
        <taxon>Pterygota</taxon>
        <taxon>Neoptera</taxon>
        <taxon>Endopterygota</taxon>
        <taxon>Diptera</taxon>
        <taxon>Brachycera</taxon>
        <taxon>Stratiomyomorpha</taxon>
        <taxon>Stratiomyidae</taxon>
        <taxon>Hermetiinae</taxon>
        <taxon>Hermetia</taxon>
    </lineage>
</organism>
<dbReference type="EMBL" id="LR899012">
    <property type="protein sequence ID" value="CAD7088713.1"/>
    <property type="molecule type" value="Genomic_DNA"/>
</dbReference>
<feature type="chain" id="PRO_5031428718" evidence="1">
    <location>
        <begin position="20"/>
        <end position="166"/>
    </location>
</feature>
<evidence type="ECO:0000313" key="2">
    <source>
        <dbReference type="EMBL" id="CAD7088713.1"/>
    </source>
</evidence>
<gene>
    <name evidence="2" type="ORF">HERILL_LOCUS11314</name>
</gene>
<dbReference type="InParanoid" id="A0A7R8YX77"/>
<dbReference type="Proteomes" id="UP000594454">
    <property type="component" value="Chromosome 4"/>
</dbReference>
<sequence length="166" mass="18764">MRAVRVFALILSVVLSVCSQEAENEENLTRIRRQASGTNGNSKYTVNINGGKLTLQPIRNRADGSITIPIEWSNIIPPQTLTCSNNNSTMGSSGTATIELTPAQRKKITNELKRLLNKRNGNNVVYMGNRVNLGRGRNRNNRIRWVNRGIRLNRRNRRARWVLLAN</sequence>
<proteinExistence type="predicted"/>
<name>A0A7R8YX77_HERIL</name>
<reference evidence="2 3" key="1">
    <citation type="submission" date="2020-11" db="EMBL/GenBank/DDBJ databases">
        <authorList>
            <person name="Wallbank WR R."/>
            <person name="Pardo Diaz C."/>
            <person name="Kozak K."/>
            <person name="Martin S."/>
            <person name="Jiggins C."/>
            <person name="Moest M."/>
            <person name="Warren A I."/>
            <person name="Generalovic N T."/>
            <person name="Byers J.R.P. K."/>
            <person name="Montejo-Kovacevich G."/>
            <person name="Yen C E."/>
        </authorList>
    </citation>
    <scope>NUCLEOTIDE SEQUENCE [LARGE SCALE GENOMIC DNA]</scope>
</reference>